<dbReference type="Proteomes" id="UP000070186">
    <property type="component" value="Unassembled WGS sequence"/>
</dbReference>
<name>A0A133XIA5_9RHOO</name>
<protein>
    <submittedName>
        <fullName evidence="1">Uncharacterized protein</fullName>
    </submittedName>
</protein>
<keyword evidence="2" id="KW-1185">Reference proteome</keyword>
<accession>A0A133XIA5</accession>
<organism evidence="1 2">
    <name type="scientific">Dechloromonas denitrificans</name>
    <dbReference type="NCBI Taxonomy" id="281362"/>
    <lineage>
        <taxon>Bacteria</taxon>
        <taxon>Pseudomonadati</taxon>
        <taxon>Pseudomonadota</taxon>
        <taxon>Betaproteobacteria</taxon>
        <taxon>Rhodocyclales</taxon>
        <taxon>Azonexaceae</taxon>
        <taxon>Dechloromonas</taxon>
    </lineage>
</organism>
<comment type="caution">
    <text evidence="1">The sequence shown here is derived from an EMBL/GenBank/DDBJ whole genome shotgun (WGS) entry which is preliminary data.</text>
</comment>
<reference evidence="1 2" key="1">
    <citation type="submission" date="2015-12" db="EMBL/GenBank/DDBJ databases">
        <title>Nitrous oxide reduction kinetics distinguish bacteria harboring typical versus atypical NosZ.</title>
        <authorList>
            <person name="Yoon S."/>
            <person name="Nissen S."/>
            <person name="Park D."/>
            <person name="Sanford R.A."/>
            <person name="Loeffler F.E."/>
        </authorList>
    </citation>
    <scope>NUCLEOTIDE SEQUENCE [LARGE SCALE GENOMIC DNA]</scope>
    <source>
        <strain evidence="1 2">ATCC BAA-841</strain>
    </source>
</reference>
<dbReference type="STRING" id="281362.AT959_08020"/>
<sequence>MSALDELGLQLRRRFVAPNSSTTLAQTEPALLARLNAVRQALAPPRGRFSEARIAQGVMAFRISGRNVAYPALKYACYGVARPMDWEGRILLAEAPQLALLLACVRAQGSRLGRLAACCRALRRAWALDIEAQPEVLNAAHLRPGIATLRAFLQEMGEQSRPESPATK</sequence>
<proteinExistence type="predicted"/>
<gene>
    <name evidence="1" type="ORF">AT959_08020</name>
</gene>
<dbReference type="EMBL" id="LODL01000019">
    <property type="protein sequence ID" value="KXB30675.1"/>
    <property type="molecule type" value="Genomic_DNA"/>
</dbReference>
<evidence type="ECO:0000313" key="1">
    <source>
        <dbReference type="EMBL" id="KXB30675.1"/>
    </source>
</evidence>
<dbReference type="AlphaFoldDB" id="A0A133XIA5"/>
<dbReference type="RefSeq" id="WP_066882434.1">
    <property type="nucleotide sequence ID" value="NZ_LODL01000019.1"/>
</dbReference>
<evidence type="ECO:0000313" key="2">
    <source>
        <dbReference type="Proteomes" id="UP000070186"/>
    </source>
</evidence>